<dbReference type="Gene3D" id="3.40.630.30">
    <property type="match status" value="1"/>
</dbReference>
<dbReference type="AlphaFoldDB" id="A0A410S120"/>
<dbReference type="InterPro" id="IPR053013">
    <property type="entry name" value="LAT"/>
</dbReference>
<dbReference type="PANTHER" id="PTHR34815">
    <property type="entry name" value="LYSINE ACETYLTRANSFERASE"/>
    <property type="match status" value="1"/>
</dbReference>
<reference evidence="2 3" key="1">
    <citation type="submission" date="2018-12" db="EMBL/GenBank/DDBJ databases">
        <title>Complete Genome Sequence of the Corallopyronin A producing Myxobacterium Corallococcus coralloides B035.</title>
        <authorList>
            <person name="Bouhired S.M."/>
            <person name="Rupp O."/>
            <person name="Blom J."/>
            <person name="Schaeberle T.F."/>
            <person name="Kehraus S."/>
            <person name="Schiefer A."/>
            <person name="Pfarr K."/>
            <person name="Goesmann A."/>
            <person name="Hoerauf A."/>
            <person name="Koenig G.M."/>
        </authorList>
    </citation>
    <scope>NUCLEOTIDE SEQUENCE [LARGE SCALE GENOMIC DNA]</scope>
    <source>
        <strain evidence="2 3">B035</strain>
    </source>
</reference>
<gene>
    <name evidence="2" type="ORF">EJ065_6325</name>
</gene>
<dbReference type="InterPro" id="IPR000182">
    <property type="entry name" value="GNAT_dom"/>
</dbReference>
<dbReference type="Pfam" id="PF00583">
    <property type="entry name" value="Acetyltransf_1"/>
    <property type="match status" value="1"/>
</dbReference>
<organism evidence="2 3">
    <name type="scientific">Corallococcus coralloides</name>
    <name type="common">Myxococcus coralloides</name>
    <dbReference type="NCBI Taxonomy" id="184914"/>
    <lineage>
        <taxon>Bacteria</taxon>
        <taxon>Pseudomonadati</taxon>
        <taxon>Myxococcota</taxon>
        <taxon>Myxococcia</taxon>
        <taxon>Myxococcales</taxon>
        <taxon>Cystobacterineae</taxon>
        <taxon>Myxococcaceae</taxon>
        <taxon>Corallococcus</taxon>
    </lineage>
</organism>
<dbReference type="PROSITE" id="PS51186">
    <property type="entry name" value="GNAT"/>
    <property type="match status" value="1"/>
</dbReference>
<evidence type="ECO:0000313" key="2">
    <source>
        <dbReference type="EMBL" id="QAT87854.1"/>
    </source>
</evidence>
<evidence type="ECO:0000259" key="1">
    <source>
        <dbReference type="PROSITE" id="PS51186"/>
    </source>
</evidence>
<name>A0A410S120_CORCK</name>
<dbReference type="SUPFAM" id="SSF55729">
    <property type="entry name" value="Acyl-CoA N-acyltransferases (Nat)"/>
    <property type="match status" value="1"/>
</dbReference>
<accession>A0A410S120</accession>
<feature type="domain" description="N-acetyltransferase" evidence="1">
    <location>
        <begin position="8"/>
        <end position="169"/>
    </location>
</feature>
<dbReference type="GO" id="GO:0016747">
    <property type="term" value="F:acyltransferase activity, transferring groups other than amino-acyl groups"/>
    <property type="evidence" value="ECO:0007669"/>
    <property type="project" value="InterPro"/>
</dbReference>
<dbReference type="Pfam" id="PF22998">
    <property type="entry name" value="GNAT_LYC1-like"/>
    <property type="match status" value="1"/>
</dbReference>
<dbReference type="InterPro" id="IPR055100">
    <property type="entry name" value="GNAT_LYC1-like"/>
</dbReference>
<dbReference type="PANTHER" id="PTHR34815:SF2">
    <property type="entry name" value="N-ACETYLTRANSFERASE DOMAIN-CONTAINING PROTEIN"/>
    <property type="match status" value="1"/>
</dbReference>
<proteinExistence type="predicted"/>
<protein>
    <recommendedName>
        <fullName evidence="1">N-acetyltransferase domain-containing protein</fullName>
    </recommendedName>
</protein>
<dbReference type="InterPro" id="IPR016181">
    <property type="entry name" value="Acyl_CoA_acyltransferase"/>
</dbReference>
<dbReference type="Proteomes" id="UP000288758">
    <property type="component" value="Chromosome"/>
</dbReference>
<dbReference type="EMBL" id="CP034669">
    <property type="protein sequence ID" value="QAT87854.1"/>
    <property type="molecule type" value="Genomic_DNA"/>
</dbReference>
<sequence>MSSVPGTMSLVLATDAQKAQRDAVTHAAWGSPLSVPQYQEREARLRAHPWSREGMNTWLWLADDGRVLASCETFHTDSFLRGADGQLTQGDSYAIASVYTEEHLRGRGHATRLMDAVAAELERVAPRPHSVVLFSDVGAPLYRRSGYVEVPAWDWHLDAAEAPGGRPVDGGLQETDVAGALARMRQPDVPFFLWPGAAQVDWHLERERIYADLLSRPRPRTCGAVVGESTALWTMNARYGELVVLLLDARDASAAEALLTEARRVAHQAGLKRVVWWEEPATASLLGGVPGAVRVQRDGSLPMLRPLRPGLPPAPEVPFPRALWV</sequence>
<evidence type="ECO:0000313" key="3">
    <source>
        <dbReference type="Proteomes" id="UP000288758"/>
    </source>
</evidence>